<accession>A0A3A0VPT5</accession>
<dbReference type="AlphaFoldDB" id="A0A3A0VPT5"/>
<gene>
    <name evidence="2" type="ORF">BUZ14_04550</name>
</gene>
<sequence>MILDKVNPNDLYPTEQQGPTVLGTIEYKIHGNSEFEGAFIATNERLILNVDMNGEFYYRSIAYNEIEQIEVQNDSIQFVFNIGPMPIKQLQKGDAKTFVDYVKEQMKS</sequence>
<dbReference type="InterPro" id="IPR039519">
    <property type="entry name" value="YokE-like_PH"/>
</dbReference>
<dbReference type="EMBL" id="QYJN01000002">
    <property type="protein sequence ID" value="RIP35928.1"/>
    <property type="molecule type" value="Genomic_DNA"/>
</dbReference>
<proteinExistence type="predicted"/>
<dbReference type="RefSeq" id="WP_119484702.1">
    <property type="nucleotide sequence ID" value="NZ_QYJN01000002.1"/>
</dbReference>
<evidence type="ECO:0000259" key="1">
    <source>
        <dbReference type="Pfam" id="PF14470"/>
    </source>
</evidence>
<feature type="domain" description="YokE-like PH" evidence="1">
    <location>
        <begin position="31"/>
        <end position="104"/>
    </location>
</feature>
<dbReference type="OrthoDB" id="2417906at2"/>
<name>A0A3A0VPT5_STAGA</name>
<reference evidence="2 3" key="1">
    <citation type="journal article" date="2016" name="Front. Microbiol.">
        <title>Comprehensive Phylogenetic Analysis of Bovine Non-aureus Staphylococci Species Based on Whole-Genome Sequencing.</title>
        <authorList>
            <person name="Naushad S."/>
            <person name="Barkema H.W."/>
            <person name="Luby C."/>
            <person name="Condas L.A."/>
            <person name="Nobrega D.B."/>
            <person name="Carson D.A."/>
            <person name="De Buck J."/>
        </authorList>
    </citation>
    <scope>NUCLEOTIDE SEQUENCE [LARGE SCALE GENOMIC DNA]</scope>
    <source>
        <strain evidence="2 3">SNUC 4781</strain>
    </source>
</reference>
<organism evidence="2 3">
    <name type="scientific">Staphylococcus gallinarum</name>
    <dbReference type="NCBI Taxonomy" id="1293"/>
    <lineage>
        <taxon>Bacteria</taxon>
        <taxon>Bacillati</taxon>
        <taxon>Bacillota</taxon>
        <taxon>Bacilli</taxon>
        <taxon>Bacillales</taxon>
        <taxon>Staphylococcaceae</taxon>
        <taxon>Staphylococcus</taxon>
    </lineage>
</organism>
<dbReference type="Proteomes" id="UP000265541">
    <property type="component" value="Unassembled WGS sequence"/>
</dbReference>
<comment type="caution">
    <text evidence="2">The sequence shown here is derived from an EMBL/GenBank/DDBJ whole genome shotgun (WGS) entry which is preliminary data.</text>
</comment>
<evidence type="ECO:0000313" key="2">
    <source>
        <dbReference type="EMBL" id="RIP35928.1"/>
    </source>
</evidence>
<protein>
    <recommendedName>
        <fullName evidence="1">YokE-like PH domain-containing protein</fullName>
    </recommendedName>
</protein>
<evidence type="ECO:0000313" key="3">
    <source>
        <dbReference type="Proteomes" id="UP000265541"/>
    </source>
</evidence>
<dbReference type="Pfam" id="PF14470">
    <property type="entry name" value="bPH_3"/>
    <property type="match status" value="1"/>
</dbReference>